<dbReference type="Gene3D" id="3.30.450.20">
    <property type="entry name" value="PAS domain"/>
    <property type="match status" value="1"/>
</dbReference>
<sequence length="678" mass="75178">MLFKNNFISVKNKLSYITGIIVALALFIVTAMAFYSSRENLIANSKNANKDYLLVTTAQVETYIETYIDILLSIKKYIDVLPRHQTENFDKLEEYFAKDLKVFKDGSNTLAVYLGFPDGTMLVSDTESDKKGIPFRKRGGGISHYDDPQYNVTTRDWYKGALKNKGIFVSDVYEDSVTKLPSFTYSVPIEKDGKLIAVLGIDLLLTSLQKTFEKLPGNVFVFDYTSSIPFASNDKSLILKSYPNIDEIKSHHKIIGDYNTFEYTEVNSKEKRFGICANINNSNAHVSYVACAIQKQDDLEELVIKDMFYQIVISMVILILSCFIIYFISSRLLSPLQAIQKGINSFFDFINHKTKDSAMIDVKSNDELGAMAKAINENITKTKNALEQDAKAVEQSVETAKEIESGNLMVRITANPANPQLIELKNVLNDMLSVLEQKVGSNMNEINRVFDSYKALDFTTEVKNAKGGVEVTTNVLGQEIVAMLRQSSEFASLLADESGKLQSAVKDLTDSSSSQASSLEETAAALEEITSSMQNVSHKTSEVIAQSEEIKNVTSIIGDIADQINLLALNAAIEAARAGEHGRGFAVVADEVRNLAERTQKSLGEIEANTNILVQSINEMGESIKEQTTGITQINDAVAQIDHVTQENLKIAKDSAVISDNVNKIANDILEDARKKRF</sequence>
<gene>
    <name evidence="12" type="ORF">CSUB8521_1513</name>
</gene>
<evidence type="ECO:0000259" key="11">
    <source>
        <dbReference type="PROSITE" id="PS50111"/>
    </source>
</evidence>
<dbReference type="Gene3D" id="6.10.340.10">
    <property type="match status" value="1"/>
</dbReference>
<evidence type="ECO:0000256" key="8">
    <source>
        <dbReference type="PROSITE-ProRule" id="PRU00284"/>
    </source>
</evidence>
<evidence type="ECO:0000256" key="7">
    <source>
        <dbReference type="ARBA" id="ARBA00023224"/>
    </source>
</evidence>
<dbReference type="GO" id="GO:0007165">
    <property type="term" value="P:signal transduction"/>
    <property type="evidence" value="ECO:0007669"/>
    <property type="project" value="UniProtKB-KW"/>
</dbReference>
<comment type="subcellular location">
    <subcellularLocation>
        <location evidence="1">Cell membrane</location>
        <topology evidence="1">Multi-pass membrane protein</topology>
    </subcellularLocation>
</comment>
<evidence type="ECO:0000256" key="2">
    <source>
        <dbReference type="ARBA" id="ARBA00022475"/>
    </source>
</evidence>
<feature type="coiled-coil region" evidence="9">
    <location>
        <begin position="376"/>
        <end position="403"/>
    </location>
</feature>
<feature type="transmembrane region" description="Helical" evidence="10">
    <location>
        <begin position="14"/>
        <end position="35"/>
    </location>
</feature>
<evidence type="ECO:0000256" key="1">
    <source>
        <dbReference type="ARBA" id="ARBA00004651"/>
    </source>
</evidence>
<evidence type="ECO:0000256" key="3">
    <source>
        <dbReference type="ARBA" id="ARBA00022500"/>
    </source>
</evidence>
<dbReference type="PANTHER" id="PTHR32089">
    <property type="entry name" value="METHYL-ACCEPTING CHEMOTAXIS PROTEIN MCPB"/>
    <property type="match status" value="1"/>
</dbReference>
<keyword evidence="4 10" id="KW-0812">Transmembrane</keyword>
<dbReference type="PANTHER" id="PTHR32089:SF112">
    <property type="entry name" value="LYSOZYME-LIKE PROTEIN-RELATED"/>
    <property type="match status" value="1"/>
</dbReference>
<dbReference type="InterPro" id="IPR004089">
    <property type="entry name" value="MCPsignal_dom"/>
</dbReference>
<protein>
    <submittedName>
        <fullName evidence="12">Cache sensor-containing MCP-domain signal transduction protein</fullName>
    </submittedName>
</protein>
<feature type="domain" description="Methyl-accepting transducer" evidence="11">
    <location>
        <begin position="478"/>
        <end position="678"/>
    </location>
</feature>
<dbReference type="EMBL" id="CP007772">
    <property type="protein sequence ID" value="AJC91334.1"/>
    <property type="molecule type" value="Genomic_DNA"/>
</dbReference>
<keyword evidence="7 8" id="KW-0807">Transducer</keyword>
<keyword evidence="6 10" id="KW-0472">Membrane</keyword>
<dbReference type="SMART" id="SM00283">
    <property type="entry name" value="MA"/>
    <property type="match status" value="1"/>
</dbReference>
<dbReference type="SUPFAM" id="SSF103190">
    <property type="entry name" value="Sensory domain-like"/>
    <property type="match status" value="1"/>
</dbReference>
<dbReference type="CDD" id="cd12913">
    <property type="entry name" value="PDC1_MCP_like"/>
    <property type="match status" value="1"/>
</dbReference>
<evidence type="ECO:0000313" key="13">
    <source>
        <dbReference type="Proteomes" id="UP000031135"/>
    </source>
</evidence>
<organism evidence="12 13">
    <name type="scientific">Campylobacter subantarcticus LMG 24374</name>
    <dbReference type="NCBI Taxonomy" id="1388751"/>
    <lineage>
        <taxon>Bacteria</taxon>
        <taxon>Pseudomonadati</taxon>
        <taxon>Campylobacterota</taxon>
        <taxon>Epsilonproteobacteria</taxon>
        <taxon>Campylobacterales</taxon>
        <taxon>Campylobacteraceae</taxon>
        <taxon>Campylobacter</taxon>
    </lineage>
</organism>
<dbReference type="Pfam" id="PF00015">
    <property type="entry name" value="MCPsignal"/>
    <property type="match status" value="1"/>
</dbReference>
<dbReference type="GO" id="GO:0005886">
    <property type="term" value="C:plasma membrane"/>
    <property type="evidence" value="ECO:0007669"/>
    <property type="project" value="UniProtKB-SubCell"/>
</dbReference>
<dbReference type="OrthoDB" id="5348717at2"/>
<dbReference type="KEGG" id="csm:CSUB8521_1513"/>
<dbReference type="Pfam" id="PF02743">
    <property type="entry name" value="dCache_1"/>
    <property type="match status" value="1"/>
</dbReference>
<dbReference type="PROSITE" id="PS50111">
    <property type="entry name" value="CHEMOTAXIS_TRANSDUC_2"/>
    <property type="match status" value="1"/>
</dbReference>
<name>A0A0A8HEH7_9BACT</name>
<evidence type="ECO:0000256" key="6">
    <source>
        <dbReference type="ARBA" id="ARBA00023136"/>
    </source>
</evidence>
<keyword evidence="3" id="KW-0145">Chemotaxis</keyword>
<accession>A0A0A8HEH7</accession>
<evidence type="ECO:0000256" key="4">
    <source>
        <dbReference type="ARBA" id="ARBA00022692"/>
    </source>
</evidence>
<evidence type="ECO:0000313" key="12">
    <source>
        <dbReference type="EMBL" id="AJC91334.1"/>
    </source>
</evidence>
<keyword evidence="5 10" id="KW-1133">Transmembrane helix</keyword>
<keyword evidence="9" id="KW-0175">Coiled coil</keyword>
<feature type="transmembrane region" description="Helical" evidence="10">
    <location>
        <begin position="307"/>
        <end position="328"/>
    </location>
</feature>
<evidence type="ECO:0000256" key="10">
    <source>
        <dbReference type="SAM" id="Phobius"/>
    </source>
</evidence>
<evidence type="ECO:0000256" key="9">
    <source>
        <dbReference type="SAM" id="Coils"/>
    </source>
</evidence>
<dbReference type="SUPFAM" id="SSF58104">
    <property type="entry name" value="Methyl-accepting chemotaxis protein (MCP) signaling domain"/>
    <property type="match status" value="1"/>
</dbReference>
<reference evidence="12 13" key="1">
    <citation type="journal article" date="2014" name="Genome Biol. Evol.">
        <title>Comparative Genomics of the Campylobacter lari Group.</title>
        <authorList>
            <person name="Miller W.G."/>
            <person name="Yee E."/>
            <person name="Chapman M.H."/>
            <person name="Smith T.P."/>
            <person name="Bono J.L."/>
            <person name="Huynh S."/>
            <person name="Parker C.T."/>
            <person name="Vandamme P."/>
            <person name="Luong K."/>
            <person name="Korlach J."/>
        </authorList>
    </citation>
    <scope>NUCLEOTIDE SEQUENCE [LARGE SCALE GENOMIC DNA]</scope>
    <source>
        <strain evidence="12 13">LMG 24374</strain>
    </source>
</reference>
<dbReference type="InterPro" id="IPR033479">
    <property type="entry name" value="dCache_1"/>
</dbReference>
<dbReference type="InterPro" id="IPR029151">
    <property type="entry name" value="Sensor-like_sf"/>
</dbReference>
<proteinExistence type="predicted"/>
<dbReference type="Proteomes" id="UP000031135">
    <property type="component" value="Chromosome"/>
</dbReference>
<dbReference type="HOGENOM" id="CLU_000445_107_30_7"/>
<dbReference type="Gene3D" id="1.10.287.950">
    <property type="entry name" value="Methyl-accepting chemotaxis protein"/>
    <property type="match status" value="1"/>
</dbReference>
<dbReference type="GO" id="GO:0006935">
    <property type="term" value="P:chemotaxis"/>
    <property type="evidence" value="ECO:0007669"/>
    <property type="project" value="UniProtKB-KW"/>
</dbReference>
<evidence type="ECO:0000256" key="5">
    <source>
        <dbReference type="ARBA" id="ARBA00022989"/>
    </source>
</evidence>
<dbReference type="AlphaFoldDB" id="A0A0A8HEH7"/>
<keyword evidence="2" id="KW-1003">Cell membrane</keyword>